<evidence type="ECO:0000313" key="2">
    <source>
        <dbReference type="EMBL" id="PTW53215.1"/>
    </source>
</evidence>
<comment type="caution">
    <text evidence="2">The sequence shown here is derived from an EMBL/GenBank/DDBJ whole genome shotgun (WGS) entry which is preliminary data.</text>
</comment>
<dbReference type="RefSeq" id="WP_107992149.1">
    <property type="nucleotide sequence ID" value="NZ_QAYG01000017.1"/>
</dbReference>
<sequence>MSTQPRLLALAATLMSLLLAPAHAGGLPSTANEPVSRLPMCDAPSVQGAVRHTIARGEPYYRGGIAIENMDLIDETGSARNAPSPVNRRYCRARAYLSNGHQYPVYYMIEEHGGFVGLSWNVEACLPGYDRWHVYDGNCRVVRR</sequence>
<feature type="signal peptide" evidence="1">
    <location>
        <begin position="1"/>
        <end position="24"/>
    </location>
</feature>
<accession>A0A2T5UNX4</accession>
<evidence type="ECO:0000256" key="1">
    <source>
        <dbReference type="SAM" id="SignalP"/>
    </source>
</evidence>
<evidence type="ECO:0000313" key="3">
    <source>
        <dbReference type="Proteomes" id="UP000244081"/>
    </source>
</evidence>
<name>A0A2T5UNX4_9HYPH</name>
<gene>
    <name evidence="2" type="ORF">C8N35_11731</name>
</gene>
<keyword evidence="1" id="KW-0732">Signal</keyword>
<dbReference type="EMBL" id="QAYG01000017">
    <property type="protein sequence ID" value="PTW53215.1"/>
    <property type="molecule type" value="Genomic_DNA"/>
</dbReference>
<proteinExistence type="predicted"/>
<keyword evidence="3" id="KW-1185">Reference proteome</keyword>
<evidence type="ECO:0008006" key="4">
    <source>
        <dbReference type="Google" id="ProtNLM"/>
    </source>
</evidence>
<feature type="chain" id="PRO_5015700170" description="Cytoplasmic protein" evidence="1">
    <location>
        <begin position="25"/>
        <end position="144"/>
    </location>
</feature>
<dbReference type="OrthoDB" id="9808546at2"/>
<dbReference type="Proteomes" id="UP000244081">
    <property type="component" value="Unassembled WGS sequence"/>
</dbReference>
<organism evidence="2 3">
    <name type="scientific">Breoghania corrubedonensis</name>
    <dbReference type="NCBI Taxonomy" id="665038"/>
    <lineage>
        <taxon>Bacteria</taxon>
        <taxon>Pseudomonadati</taxon>
        <taxon>Pseudomonadota</taxon>
        <taxon>Alphaproteobacteria</taxon>
        <taxon>Hyphomicrobiales</taxon>
        <taxon>Stappiaceae</taxon>
        <taxon>Breoghania</taxon>
    </lineage>
</organism>
<protein>
    <recommendedName>
        <fullName evidence="4">Cytoplasmic protein</fullName>
    </recommendedName>
</protein>
<reference evidence="2 3" key="1">
    <citation type="submission" date="2018-04" db="EMBL/GenBank/DDBJ databases">
        <title>Genomic Encyclopedia of Archaeal and Bacterial Type Strains, Phase II (KMG-II): from individual species to whole genera.</title>
        <authorList>
            <person name="Goeker M."/>
        </authorList>
    </citation>
    <scope>NUCLEOTIDE SEQUENCE [LARGE SCALE GENOMIC DNA]</scope>
    <source>
        <strain evidence="2 3">DSM 23382</strain>
    </source>
</reference>
<dbReference type="AlphaFoldDB" id="A0A2T5UNX4"/>